<proteinExistence type="predicted"/>
<dbReference type="Proteomes" id="UP000193067">
    <property type="component" value="Unassembled WGS sequence"/>
</dbReference>
<organism evidence="1 2">
    <name type="scientific">Trametes coccinea (strain BRFM310)</name>
    <name type="common">Pycnoporus coccineus</name>
    <dbReference type="NCBI Taxonomy" id="1353009"/>
    <lineage>
        <taxon>Eukaryota</taxon>
        <taxon>Fungi</taxon>
        <taxon>Dikarya</taxon>
        <taxon>Basidiomycota</taxon>
        <taxon>Agaricomycotina</taxon>
        <taxon>Agaricomycetes</taxon>
        <taxon>Polyporales</taxon>
        <taxon>Polyporaceae</taxon>
        <taxon>Trametes</taxon>
    </lineage>
</organism>
<protein>
    <submittedName>
        <fullName evidence="1">Uncharacterized protein</fullName>
    </submittedName>
</protein>
<name>A0A1Y2IXX8_TRAC3</name>
<keyword evidence="2" id="KW-1185">Reference proteome</keyword>
<evidence type="ECO:0000313" key="2">
    <source>
        <dbReference type="Proteomes" id="UP000193067"/>
    </source>
</evidence>
<sequence>MHCTVNSHASFVLDVIHGSQRKDVVLLLCTACLLHSQRRTRAITHKARLVPGLRGDVNANRCRVRVVIRRVKQTGQRSRQGAPICGHAPSLWSRAAYSDFDFAPSASRQALRHDPCRLCSSRRAAPFITERYYSGVYAHIAVRAWPCTAVDISKP</sequence>
<reference evidence="1 2" key="1">
    <citation type="journal article" date="2015" name="Biotechnol. Biofuels">
        <title>Enhanced degradation of softwood versus hardwood by the white-rot fungus Pycnoporus coccineus.</title>
        <authorList>
            <person name="Couturier M."/>
            <person name="Navarro D."/>
            <person name="Chevret D."/>
            <person name="Henrissat B."/>
            <person name="Piumi F."/>
            <person name="Ruiz-Duenas F.J."/>
            <person name="Martinez A.T."/>
            <person name="Grigoriev I.V."/>
            <person name="Riley R."/>
            <person name="Lipzen A."/>
            <person name="Berrin J.G."/>
            <person name="Master E.R."/>
            <person name="Rosso M.N."/>
        </authorList>
    </citation>
    <scope>NUCLEOTIDE SEQUENCE [LARGE SCALE GENOMIC DNA]</scope>
    <source>
        <strain evidence="1 2">BRFM310</strain>
    </source>
</reference>
<dbReference type="EMBL" id="KZ084091">
    <property type="protein sequence ID" value="OSD05976.1"/>
    <property type="molecule type" value="Genomic_DNA"/>
</dbReference>
<gene>
    <name evidence="1" type="ORF">PYCCODRAFT_1064528</name>
</gene>
<dbReference type="AlphaFoldDB" id="A0A1Y2IXX8"/>
<accession>A0A1Y2IXX8</accession>
<evidence type="ECO:0000313" key="1">
    <source>
        <dbReference type="EMBL" id="OSD05976.1"/>
    </source>
</evidence>